<evidence type="ECO:0000256" key="7">
    <source>
        <dbReference type="ARBA" id="ARBA00022692"/>
    </source>
</evidence>
<dbReference type="Pfam" id="PF03188">
    <property type="entry name" value="Cytochrom_B561"/>
    <property type="match status" value="1"/>
</dbReference>
<feature type="compositionally biased region" description="Basic residues" evidence="16">
    <location>
        <begin position="275"/>
        <end position="287"/>
    </location>
</feature>
<feature type="domain" description="Cytochrome b561" evidence="18">
    <location>
        <begin position="33"/>
        <end position="227"/>
    </location>
</feature>
<evidence type="ECO:0000256" key="17">
    <source>
        <dbReference type="SAM" id="Phobius"/>
    </source>
</evidence>
<keyword evidence="5" id="KW-0158">Chromosome</keyword>
<feature type="transmembrane region" description="Helical" evidence="17">
    <location>
        <begin position="66"/>
        <end position="91"/>
    </location>
</feature>
<evidence type="ECO:0000256" key="11">
    <source>
        <dbReference type="ARBA" id="ARBA00022989"/>
    </source>
</evidence>
<name>A0A6A6PBK7_9PEZI</name>
<dbReference type="PROSITE" id="PS50939">
    <property type="entry name" value="CYTOCHROME_B561"/>
    <property type="match status" value="1"/>
</dbReference>
<evidence type="ECO:0000256" key="8">
    <source>
        <dbReference type="ARBA" id="ARBA00022776"/>
    </source>
</evidence>
<evidence type="ECO:0000256" key="5">
    <source>
        <dbReference type="ARBA" id="ARBA00022454"/>
    </source>
</evidence>
<dbReference type="GO" id="GO:0051301">
    <property type="term" value="P:cell division"/>
    <property type="evidence" value="ECO:0007669"/>
    <property type="project" value="UniProtKB-KW"/>
</dbReference>
<feature type="region of interest" description="Disordered" evidence="16">
    <location>
        <begin position="504"/>
        <end position="808"/>
    </location>
</feature>
<gene>
    <name evidence="19" type="ORF">BDY21DRAFT_397420</name>
</gene>
<protein>
    <recommendedName>
        <fullName evidence="18">Cytochrome b561 domain-containing protein</fullName>
    </recommendedName>
</protein>
<feature type="compositionally biased region" description="Low complexity" evidence="16">
    <location>
        <begin position="585"/>
        <end position="597"/>
    </location>
</feature>
<evidence type="ECO:0000256" key="6">
    <source>
        <dbReference type="ARBA" id="ARBA00022618"/>
    </source>
</evidence>
<feature type="transmembrane region" description="Helical" evidence="17">
    <location>
        <begin position="103"/>
        <end position="124"/>
    </location>
</feature>
<evidence type="ECO:0000256" key="15">
    <source>
        <dbReference type="ARBA" id="ARBA00023328"/>
    </source>
</evidence>
<feature type="compositionally biased region" description="Gly residues" evidence="16">
    <location>
        <begin position="754"/>
        <end position="773"/>
    </location>
</feature>
<feature type="compositionally biased region" description="Low complexity" evidence="16">
    <location>
        <begin position="293"/>
        <end position="309"/>
    </location>
</feature>
<evidence type="ECO:0000256" key="9">
    <source>
        <dbReference type="ARBA" id="ARBA00022838"/>
    </source>
</evidence>
<sequence length="808" mass="87594">MSPSPQLAPAGSSVYASDTMYVGDGTWDSSRNTFLLPNLVGLNFDTMRYNGMANRFRDMPQYHNLILGHGVVSAITFLLIVPLAIFIAKFYYRNPARALRLHIWLQILAIGLTTVTIILGFAAVGPSRRFTNPHHGIGLAIYVMVLLQAIGGWLIHRTERDKERSRIPLKLMLHQWLGRAIAILGFVQIPLGLTLYGSPEYLFILYAVYGALLLFVLFALLYKYRPRTFIEDGGSYVTYSRTDATGATGDDRGRGHRLGKLAALGAAGAGIAALARKRSRSRSRRRSRDGSRTDVVSSRRTGSRPSGSSFVDEKYPEDHRNHPWRDRFLGAAAGLGAVAALRRLFGGRRREDQLSDVSTDYYPPASGTHRMSETDLSRVEQGQAPASPGDHWRRVEEREAAQVGGSGAITPAAAAAAAAAAASPSRRSRVRRRRSGDSVDSYDSRDSLDYEDEPPPGGGHGFRNTLAGLGAMGFLRHKFNERRNRKEQRRVEEFRRRDLENERIHRRNSRRKRFTGDGHAPPSRHGYPDTGSSVGITGSNPALSRHSIPPVPGTAPTGSRTDMSGPGAPSAEPIPMPPPVTDPNAPYESASEAYSSADGGHRRRHRHHSRDFSPGVGPSTAAGGPSGHRHRSASRQRSSVGDGSVTSPPVSVKVKMHNDGRHVTLRRLNREEAAAAREQRRRERPSRSGGRRGSLSSASGDDRWRRGEAAPPPPPAAGPPPVPPGAQLPGPSPGPPPQPTYDLPPPPPIPASQAGGGGSVGSPGTVTGTGGYDTGTDMSRAETNRRRRRAERAQARQGRTGGSRVEFT</sequence>
<evidence type="ECO:0000256" key="1">
    <source>
        <dbReference type="ARBA" id="ARBA00004123"/>
    </source>
</evidence>
<feature type="compositionally biased region" description="Low complexity" evidence="16">
    <location>
        <begin position="635"/>
        <end position="653"/>
    </location>
</feature>
<evidence type="ECO:0000256" key="4">
    <source>
        <dbReference type="ARBA" id="ARBA00022448"/>
    </source>
</evidence>
<dbReference type="Gene3D" id="1.20.120.1770">
    <property type="match status" value="1"/>
</dbReference>
<dbReference type="Proteomes" id="UP000799766">
    <property type="component" value="Unassembled WGS sequence"/>
</dbReference>
<accession>A0A6A6PBK7</accession>
<dbReference type="GO" id="GO:0005634">
    <property type="term" value="C:nucleus"/>
    <property type="evidence" value="ECO:0007669"/>
    <property type="project" value="UniProtKB-SubCell"/>
</dbReference>
<dbReference type="EMBL" id="MU001671">
    <property type="protein sequence ID" value="KAF2461239.1"/>
    <property type="molecule type" value="Genomic_DNA"/>
</dbReference>
<dbReference type="PANTHER" id="PTHR15459:SF2">
    <property type="entry name" value="CYTOCHROME B561 DOMAIN-CONTAINING PROTEIN"/>
    <property type="match status" value="1"/>
</dbReference>
<keyword evidence="7 17" id="KW-0812">Transmembrane</keyword>
<evidence type="ECO:0000256" key="12">
    <source>
        <dbReference type="ARBA" id="ARBA00023136"/>
    </source>
</evidence>
<evidence type="ECO:0000256" key="13">
    <source>
        <dbReference type="ARBA" id="ARBA00023242"/>
    </source>
</evidence>
<feature type="compositionally biased region" description="Basic and acidic residues" evidence="16">
    <location>
        <begin position="390"/>
        <end position="400"/>
    </location>
</feature>
<feature type="region of interest" description="Disordered" evidence="16">
    <location>
        <begin position="352"/>
        <end position="405"/>
    </location>
</feature>
<feature type="region of interest" description="Disordered" evidence="16">
    <location>
        <begin position="419"/>
        <end position="464"/>
    </location>
</feature>
<evidence type="ECO:0000256" key="2">
    <source>
        <dbReference type="ARBA" id="ARBA00004370"/>
    </source>
</evidence>
<dbReference type="SMART" id="SM00665">
    <property type="entry name" value="B561"/>
    <property type="match status" value="1"/>
</dbReference>
<evidence type="ECO:0000313" key="19">
    <source>
        <dbReference type="EMBL" id="KAF2461239.1"/>
    </source>
</evidence>
<dbReference type="GO" id="GO:0016020">
    <property type="term" value="C:membrane"/>
    <property type="evidence" value="ECO:0007669"/>
    <property type="project" value="UniProtKB-SubCell"/>
</dbReference>
<feature type="compositionally biased region" description="Pro residues" evidence="16">
    <location>
        <begin position="710"/>
        <end position="750"/>
    </location>
</feature>
<feature type="compositionally biased region" description="Polar residues" evidence="16">
    <location>
        <begin position="530"/>
        <end position="542"/>
    </location>
</feature>
<keyword evidence="9" id="KW-0995">Kinetochore</keyword>
<feature type="compositionally biased region" description="Low complexity" evidence="16">
    <location>
        <begin position="795"/>
        <end position="808"/>
    </location>
</feature>
<dbReference type="CDD" id="cd08760">
    <property type="entry name" value="Cyt_b561_FRRS1_like"/>
    <property type="match status" value="1"/>
</dbReference>
<feature type="transmembrane region" description="Helical" evidence="17">
    <location>
        <begin position="136"/>
        <end position="155"/>
    </location>
</feature>
<keyword evidence="14" id="KW-0131">Cell cycle</keyword>
<dbReference type="PANTHER" id="PTHR15459">
    <property type="entry name" value="POLYAMINE-MODULATED FACTOR 1"/>
    <property type="match status" value="1"/>
</dbReference>
<keyword evidence="8" id="KW-0498">Mitosis</keyword>
<feature type="compositionally biased region" description="Basic and acidic residues" evidence="16">
    <location>
        <begin position="656"/>
        <end position="681"/>
    </location>
</feature>
<keyword evidence="10" id="KW-0249">Electron transport</keyword>
<evidence type="ECO:0000256" key="10">
    <source>
        <dbReference type="ARBA" id="ARBA00022982"/>
    </source>
</evidence>
<feature type="compositionally biased region" description="Pro residues" evidence="16">
    <location>
        <begin position="572"/>
        <end position="581"/>
    </location>
</feature>
<dbReference type="InterPro" id="IPR007128">
    <property type="entry name" value="PMF1/Nnf1"/>
</dbReference>
<dbReference type="AlphaFoldDB" id="A0A6A6PBK7"/>
<dbReference type="GO" id="GO:0000444">
    <property type="term" value="C:MIS12/MIND type complex"/>
    <property type="evidence" value="ECO:0007669"/>
    <property type="project" value="InterPro"/>
</dbReference>
<dbReference type="OrthoDB" id="19261at2759"/>
<feature type="transmembrane region" description="Helical" evidence="17">
    <location>
        <begin position="203"/>
        <end position="222"/>
    </location>
</feature>
<keyword evidence="6" id="KW-0132">Cell division</keyword>
<feature type="transmembrane region" description="Helical" evidence="17">
    <location>
        <begin position="258"/>
        <end position="275"/>
    </location>
</feature>
<proteinExistence type="predicted"/>
<keyword evidence="20" id="KW-1185">Reference proteome</keyword>
<organism evidence="19 20">
    <name type="scientific">Lineolata rhizophorae</name>
    <dbReference type="NCBI Taxonomy" id="578093"/>
    <lineage>
        <taxon>Eukaryota</taxon>
        <taxon>Fungi</taxon>
        <taxon>Dikarya</taxon>
        <taxon>Ascomycota</taxon>
        <taxon>Pezizomycotina</taxon>
        <taxon>Dothideomycetes</taxon>
        <taxon>Dothideomycetes incertae sedis</taxon>
        <taxon>Lineolatales</taxon>
        <taxon>Lineolataceae</taxon>
        <taxon>Lineolata</taxon>
    </lineage>
</organism>
<keyword evidence="13" id="KW-0539">Nucleus</keyword>
<keyword evidence="11 17" id="KW-1133">Transmembrane helix</keyword>
<comment type="subcellular location">
    <subcellularLocation>
        <location evidence="3">Chromosome</location>
        <location evidence="3">Centromere</location>
        <location evidence="3">Kinetochore</location>
    </subcellularLocation>
    <subcellularLocation>
        <location evidence="2">Membrane</location>
    </subcellularLocation>
    <subcellularLocation>
        <location evidence="1">Nucleus</location>
    </subcellularLocation>
</comment>
<reference evidence="19" key="1">
    <citation type="journal article" date="2020" name="Stud. Mycol.">
        <title>101 Dothideomycetes genomes: a test case for predicting lifestyles and emergence of pathogens.</title>
        <authorList>
            <person name="Haridas S."/>
            <person name="Albert R."/>
            <person name="Binder M."/>
            <person name="Bloem J."/>
            <person name="Labutti K."/>
            <person name="Salamov A."/>
            <person name="Andreopoulos B."/>
            <person name="Baker S."/>
            <person name="Barry K."/>
            <person name="Bills G."/>
            <person name="Bluhm B."/>
            <person name="Cannon C."/>
            <person name="Castanera R."/>
            <person name="Culley D."/>
            <person name="Daum C."/>
            <person name="Ezra D."/>
            <person name="Gonzalez J."/>
            <person name="Henrissat B."/>
            <person name="Kuo A."/>
            <person name="Liang C."/>
            <person name="Lipzen A."/>
            <person name="Lutzoni F."/>
            <person name="Magnuson J."/>
            <person name="Mondo S."/>
            <person name="Nolan M."/>
            <person name="Ohm R."/>
            <person name="Pangilinan J."/>
            <person name="Park H.-J."/>
            <person name="Ramirez L."/>
            <person name="Alfaro M."/>
            <person name="Sun H."/>
            <person name="Tritt A."/>
            <person name="Yoshinaga Y."/>
            <person name="Zwiers L.-H."/>
            <person name="Turgeon B."/>
            <person name="Goodwin S."/>
            <person name="Spatafora J."/>
            <person name="Crous P."/>
            <person name="Grigoriev I."/>
        </authorList>
    </citation>
    <scope>NUCLEOTIDE SEQUENCE</scope>
    <source>
        <strain evidence="19">ATCC 16933</strain>
    </source>
</reference>
<evidence type="ECO:0000256" key="16">
    <source>
        <dbReference type="SAM" id="MobiDB-lite"/>
    </source>
</evidence>
<keyword evidence="12 17" id="KW-0472">Membrane</keyword>
<evidence type="ECO:0000256" key="14">
    <source>
        <dbReference type="ARBA" id="ARBA00023306"/>
    </source>
</evidence>
<feature type="transmembrane region" description="Helical" evidence="17">
    <location>
        <begin position="176"/>
        <end position="197"/>
    </location>
</feature>
<dbReference type="GO" id="GO:0007059">
    <property type="term" value="P:chromosome segregation"/>
    <property type="evidence" value="ECO:0007669"/>
    <property type="project" value="TreeGrafter"/>
</dbReference>
<dbReference type="InterPro" id="IPR006593">
    <property type="entry name" value="Cyt_b561/ferric_Rdtase_TM"/>
</dbReference>
<evidence type="ECO:0000259" key="18">
    <source>
        <dbReference type="PROSITE" id="PS50939"/>
    </source>
</evidence>
<feature type="compositionally biased region" description="Basic residues" evidence="16">
    <location>
        <begin position="504"/>
        <end position="513"/>
    </location>
</feature>
<keyword evidence="4" id="KW-0813">Transport</keyword>
<evidence type="ECO:0000256" key="3">
    <source>
        <dbReference type="ARBA" id="ARBA00004629"/>
    </source>
</evidence>
<evidence type="ECO:0000313" key="20">
    <source>
        <dbReference type="Proteomes" id="UP000799766"/>
    </source>
</evidence>
<feature type="region of interest" description="Disordered" evidence="16">
    <location>
        <begin position="274"/>
        <end position="318"/>
    </location>
</feature>
<keyword evidence="15" id="KW-0137">Centromere</keyword>